<dbReference type="Proteomes" id="UP001491310">
    <property type="component" value="Unassembled WGS sequence"/>
</dbReference>
<reference evidence="4 5" key="1">
    <citation type="journal article" date="2024" name="Nat. Commun.">
        <title>Phylogenomics reveals the evolutionary origins of lichenization in chlorophyte algae.</title>
        <authorList>
            <person name="Puginier C."/>
            <person name="Libourel C."/>
            <person name="Otte J."/>
            <person name="Skaloud P."/>
            <person name="Haon M."/>
            <person name="Grisel S."/>
            <person name="Petersen M."/>
            <person name="Berrin J.G."/>
            <person name="Delaux P.M."/>
            <person name="Dal Grande F."/>
            <person name="Keller J."/>
        </authorList>
    </citation>
    <scope>NUCLEOTIDE SEQUENCE [LARGE SCALE GENOMIC DNA]</scope>
    <source>
        <strain evidence="4 5">SAG 216-7</strain>
    </source>
</reference>
<evidence type="ECO:0000313" key="5">
    <source>
        <dbReference type="Proteomes" id="UP001491310"/>
    </source>
</evidence>
<evidence type="ECO:0000256" key="1">
    <source>
        <dbReference type="ARBA" id="ARBA00022737"/>
    </source>
</evidence>
<dbReference type="InterPro" id="IPR019734">
    <property type="entry name" value="TPR_rpt"/>
</dbReference>
<gene>
    <name evidence="4" type="ORF">WJX75_007645</name>
</gene>
<evidence type="ECO:0000256" key="2">
    <source>
        <dbReference type="ARBA" id="ARBA00022803"/>
    </source>
</evidence>
<dbReference type="PANTHER" id="PTHR22904">
    <property type="entry name" value="TPR REPEAT CONTAINING PROTEIN"/>
    <property type="match status" value="1"/>
</dbReference>
<keyword evidence="2" id="KW-0802">TPR repeat</keyword>
<sequence length="292" mass="32672">MSQTTSCSFKDQGNAEYKKGHWLKAAGLYTKGIKEDPESAVLYSNRSAALLQLLKAGKALEDAEECIRRRPDWDKGHYRKGLALELQGAYSEALLAVEAALKCNPQNAEMAKKARELKKLRDLSKQHPRRDKENQEKNKPGAKQVHPDRPLDADTAEFQRECISLALDAETLEPSVYFLGPPSTDLESSMSQVKTKEAFQSPDLLQNCIGFLRQYAGEKSARAACAVVPIKDIAFPQVWKRRGWPLGDANGALVQLDTLKERRLWFLPADAQDTSQAIALSEDFNVLEPLFR</sequence>
<keyword evidence="1" id="KW-0677">Repeat</keyword>
<evidence type="ECO:0000256" key="3">
    <source>
        <dbReference type="SAM" id="MobiDB-lite"/>
    </source>
</evidence>
<protein>
    <recommendedName>
        <fullName evidence="6">TPR-like protein</fullName>
    </recommendedName>
</protein>
<dbReference type="Pfam" id="PF13432">
    <property type="entry name" value="TPR_16"/>
    <property type="match status" value="1"/>
</dbReference>
<comment type="caution">
    <text evidence="4">The sequence shown here is derived from an EMBL/GenBank/DDBJ whole genome shotgun (WGS) entry which is preliminary data.</text>
</comment>
<accession>A0ABR2YUG9</accession>
<dbReference type="SUPFAM" id="SSF48452">
    <property type="entry name" value="TPR-like"/>
    <property type="match status" value="1"/>
</dbReference>
<dbReference type="SMART" id="SM00028">
    <property type="entry name" value="TPR"/>
    <property type="match status" value="3"/>
</dbReference>
<dbReference type="EMBL" id="JALJOT010000005">
    <property type="protein sequence ID" value="KAK9915326.1"/>
    <property type="molecule type" value="Genomic_DNA"/>
</dbReference>
<evidence type="ECO:0000313" key="4">
    <source>
        <dbReference type="EMBL" id="KAK9915326.1"/>
    </source>
</evidence>
<organism evidence="4 5">
    <name type="scientific">Coccomyxa subellipsoidea</name>
    <dbReference type="NCBI Taxonomy" id="248742"/>
    <lineage>
        <taxon>Eukaryota</taxon>
        <taxon>Viridiplantae</taxon>
        <taxon>Chlorophyta</taxon>
        <taxon>core chlorophytes</taxon>
        <taxon>Trebouxiophyceae</taxon>
        <taxon>Trebouxiophyceae incertae sedis</taxon>
        <taxon>Coccomyxaceae</taxon>
        <taxon>Coccomyxa</taxon>
    </lineage>
</organism>
<proteinExistence type="predicted"/>
<feature type="region of interest" description="Disordered" evidence="3">
    <location>
        <begin position="120"/>
        <end position="150"/>
    </location>
</feature>
<evidence type="ECO:0008006" key="6">
    <source>
        <dbReference type="Google" id="ProtNLM"/>
    </source>
</evidence>
<dbReference type="InterPro" id="IPR011990">
    <property type="entry name" value="TPR-like_helical_dom_sf"/>
</dbReference>
<dbReference type="PANTHER" id="PTHR22904:SF523">
    <property type="entry name" value="STRESS-INDUCED-PHOSPHOPROTEIN 1"/>
    <property type="match status" value="1"/>
</dbReference>
<keyword evidence="5" id="KW-1185">Reference proteome</keyword>
<dbReference type="Gene3D" id="1.25.40.10">
    <property type="entry name" value="Tetratricopeptide repeat domain"/>
    <property type="match status" value="1"/>
</dbReference>
<name>A0ABR2YUG9_9CHLO</name>